<keyword evidence="5" id="KW-0378">Hydrolase</keyword>
<evidence type="ECO:0000256" key="8">
    <source>
        <dbReference type="ARBA" id="ARBA00023098"/>
    </source>
</evidence>
<organism evidence="10 11">
    <name type="scientific">Sphagnum troendelagicum</name>
    <dbReference type="NCBI Taxonomy" id="128251"/>
    <lineage>
        <taxon>Eukaryota</taxon>
        <taxon>Viridiplantae</taxon>
        <taxon>Streptophyta</taxon>
        <taxon>Embryophyta</taxon>
        <taxon>Bryophyta</taxon>
        <taxon>Sphagnophytina</taxon>
        <taxon>Sphagnopsida</taxon>
        <taxon>Sphagnales</taxon>
        <taxon>Sphagnaceae</taxon>
        <taxon>Sphagnum</taxon>
    </lineage>
</organism>
<protein>
    <recommendedName>
        <fullName evidence="9">Fungal lipase-type domain-containing protein</fullName>
    </recommendedName>
</protein>
<keyword evidence="6" id="KW-0809">Transit peptide</keyword>
<dbReference type="InterPro" id="IPR029058">
    <property type="entry name" value="AB_hydrolase_fold"/>
</dbReference>
<keyword evidence="8" id="KW-0443">Lipid metabolism</keyword>
<dbReference type="SUPFAM" id="SSF53474">
    <property type="entry name" value="alpha/beta-Hydrolases"/>
    <property type="match status" value="1"/>
</dbReference>
<keyword evidence="3" id="KW-0150">Chloroplast</keyword>
<dbReference type="Gene3D" id="3.40.50.1820">
    <property type="entry name" value="alpha/beta hydrolase"/>
    <property type="match status" value="1"/>
</dbReference>
<dbReference type="CDD" id="cd00519">
    <property type="entry name" value="Lipase_3"/>
    <property type="match status" value="1"/>
</dbReference>
<evidence type="ECO:0000256" key="1">
    <source>
        <dbReference type="ARBA" id="ARBA00004229"/>
    </source>
</evidence>
<keyword evidence="7" id="KW-0442">Lipid degradation</keyword>
<reference evidence="10" key="1">
    <citation type="submission" date="2024-02" db="EMBL/GenBank/DDBJ databases">
        <authorList>
            <consortium name="ELIXIR-Norway"/>
            <consortium name="Elixir Norway"/>
        </authorList>
    </citation>
    <scope>NUCLEOTIDE SEQUENCE</scope>
</reference>
<accession>A0ABP0TRS0</accession>
<evidence type="ECO:0000256" key="2">
    <source>
        <dbReference type="ARBA" id="ARBA00010701"/>
    </source>
</evidence>
<proteinExistence type="inferred from homology"/>
<evidence type="ECO:0000256" key="6">
    <source>
        <dbReference type="ARBA" id="ARBA00022946"/>
    </source>
</evidence>
<evidence type="ECO:0000256" key="3">
    <source>
        <dbReference type="ARBA" id="ARBA00022528"/>
    </source>
</evidence>
<evidence type="ECO:0000256" key="4">
    <source>
        <dbReference type="ARBA" id="ARBA00022640"/>
    </source>
</evidence>
<dbReference type="Pfam" id="PF01764">
    <property type="entry name" value="Lipase_3"/>
    <property type="match status" value="1"/>
</dbReference>
<name>A0ABP0TRS0_9BRYO</name>
<keyword evidence="11" id="KW-1185">Reference proteome</keyword>
<evidence type="ECO:0000259" key="9">
    <source>
        <dbReference type="Pfam" id="PF01764"/>
    </source>
</evidence>
<dbReference type="PANTHER" id="PTHR31403:SF7">
    <property type="entry name" value="PHOSPHOLIPASE A1-IGAMMA3, CHLOROPLASTIC"/>
    <property type="match status" value="1"/>
</dbReference>
<dbReference type="EMBL" id="OZ019906">
    <property type="protein sequence ID" value="CAK9203420.1"/>
    <property type="molecule type" value="Genomic_DNA"/>
</dbReference>
<dbReference type="InterPro" id="IPR002921">
    <property type="entry name" value="Fungal_lipase-type"/>
</dbReference>
<evidence type="ECO:0000256" key="5">
    <source>
        <dbReference type="ARBA" id="ARBA00022801"/>
    </source>
</evidence>
<feature type="domain" description="Fungal lipase-type" evidence="9">
    <location>
        <begin position="173"/>
        <end position="342"/>
    </location>
</feature>
<evidence type="ECO:0000313" key="11">
    <source>
        <dbReference type="Proteomes" id="UP001497512"/>
    </source>
</evidence>
<sequence>MGNIVGSAGAVASRGVSAASLVGSDDGAAAAGQKSRDLAQRWQDINGQKNWVGLFEPHDHVLDDTLREEIIRYGEFAQSTYDAFDCDSYSKYCGSCRYSKKKLLDTVGLPNRGYEVTRYLYATEDFDSPLKMLKHSNQPADSVWSTVSNWIGFVAVCTDEKELRRLGRRDILVAWRGTVTDLEWLSDIEDVLAAPKRGRPAISLTDDIKVDAGFWSLYNSAKSDSRYNQTSVREQVNKEVLRLLDVYKNETDKLSITITGHSLGAALAVLNAYDIAQELQSSKNLKPTTPSACCTIPMITVFSFAGPRVGNDAFRKRFESELGIKALRMVNINDLVPKVPGVFVNEQLPELSDLLAMLPWTYSHVGQELKLNDQDSHYLDPAKATIAHRHNLEQYLHLVDGYGRYAEHPPHRDITLVNKGCDFLKSVHFIPAQWRQVQNKGLVRNADGTWTQAPRELEDIPTPPTKV</sequence>
<comment type="similarity">
    <text evidence="2">Belongs to the AB hydrolase superfamily. Lipase family.</text>
</comment>
<comment type="subcellular location">
    <subcellularLocation>
        <location evidence="1">Plastid</location>
        <location evidence="1">Chloroplast</location>
    </subcellularLocation>
</comment>
<evidence type="ECO:0000256" key="7">
    <source>
        <dbReference type="ARBA" id="ARBA00022963"/>
    </source>
</evidence>
<dbReference type="PANTHER" id="PTHR31403">
    <property type="entry name" value="PHOSPHOLIPASE A1-IBETA2, CHLOROPLASTIC"/>
    <property type="match status" value="1"/>
</dbReference>
<dbReference type="Proteomes" id="UP001497512">
    <property type="component" value="Chromosome 14"/>
</dbReference>
<gene>
    <name evidence="10" type="ORF">CSSPTR1EN2_LOCUS6877</name>
</gene>
<keyword evidence="4" id="KW-0934">Plastid</keyword>
<evidence type="ECO:0000313" key="10">
    <source>
        <dbReference type="EMBL" id="CAK9203420.1"/>
    </source>
</evidence>